<evidence type="ECO:0000256" key="7">
    <source>
        <dbReference type="ARBA" id="ARBA00023315"/>
    </source>
</evidence>
<evidence type="ECO:0000313" key="16">
    <source>
        <dbReference type="Proteomes" id="UP000240572"/>
    </source>
</evidence>
<comment type="catalytic activity">
    <reaction evidence="11">
        <text>(3Z)-decenoyl-[ACP] + malonyl-[ACP] + H(+) = 3-oxo-(5Z)-dodecenoyl-[ACP] + holo-[ACP] + CO2</text>
        <dbReference type="Rhea" id="RHEA:54940"/>
        <dbReference type="Rhea" id="RHEA-COMP:9623"/>
        <dbReference type="Rhea" id="RHEA-COMP:9685"/>
        <dbReference type="Rhea" id="RHEA-COMP:9927"/>
        <dbReference type="Rhea" id="RHEA-COMP:14042"/>
        <dbReference type="ChEBI" id="CHEBI:15378"/>
        <dbReference type="ChEBI" id="CHEBI:16526"/>
        <dbReference type="ChEBI" id="CHEBI:64479"/>
        <dbReference type="ChEBI" id="CHEBI:78449"/>
        <dbReference type="ChEBI" id="CHEBI:78798"/>
        <dbReference type="ChEBI" id="CHEBI:138410"/>
    </reaction>
    <physiologicalReaction direction="left-to-right" evidence="11">
        <dbReference type="Rhea" id="RHEA:54941"/>
    </physiologicalReaction>
</comment>
<organism evidence="15 16">
    <name type="scientific">Taibaiella chishuiensis</name>
    <dbReference type="NCBI Taxonomy" id="1434707"/>
    <lineage>
        <taxon>Bacteria</taxon>
        <taxon>Pseudomonadati</taxon>
        <taxon>Bacteroidota</taxon>
        <taxon>Chitinophagia</taxon>
        <taxon>Chitinophagales</taxon>
        <taxon>Chitinophagaceae</taxon>
        <taxon>Taibaiella</taxon>
    </lineage>
</organism>
<dbReference type="AlphaFoldDB" id="A0A2P8D2N5"/>
<keyword evidence="16" id="KW-1185">Reference proteome</keyword>
<feature type="domain" description="Ketosynthase family 3 (KS3)" evidence="14">
    <location>
        <begin position="1"/>
        <end position="420"/>
    </location>
</feature>
<name>A0A2P8D2N5_9BACT</name>
<sequence length="423" mass="43882">MNRVVITGLGVVSPNGVGIDNFRKALWEGRSGIRFFPELESIGFKCLLGGVPELSEAEVQAFCETFNLVKLKSSGILYGCMAGVEAWRDAGLPFALADPDWDSGTIFGAVCNGIEAIRNGIVDIDAGMVKKLGGRTAQQAMNSGVSAYLSGVLGLGNQVTTNASDHVTGVEALLMAYDRIRFGYATRMVAGSSESNSPYIWAALDKIERLNAGSNTAPQHALAPLSERAAGAVPGAGAGALVLESRESALSRGARIYAEVLGGHIASGHDLPGDPVTAHSVPGMTACISKALDACGVAPGDIDLVSGSFASNGRDSDEIRAWVQALDRRGLHFPYVNATKSMIGTCLSAAGAIETIASVLQLYHGFVHPTCNVMPLHPEVASLIDESKVVSQAAIQAPLRIAAKLSTGYGGANACVLLKKGTG</sequence>
<keyword evidence="7" id="KW-0012">Acyltransferase</keyword>
<dbReference type="GO" id="GO:0006633">
    <property type="term" value="P:fatty acid biosynthetic process"/>
    <property type="evidence" value="ECO:0007669"/>
    <property type="project" value="TreeGrafter"/>
</dbReference>
<dbReference type="GO" id="GO:0004315">
    <property type="term" value="F:3-oxoacyl-[acyl-carrier-protein] synthase activity"/>
    <property type="evidence" value="ECO:0007669"/>
    <property type="project" value="UniProtKB-EC"/>
</dbReference>
<evidence type="ECO:0000256" key="4">
    <source>
        <dbReference type="ARBA" id="ARBA00013191"/>
    </source>
</evidence>
<evidence type="ECO:0000256" key="2">
    <source>
        <dbReference type="ARBA" id="ARBA00008467"/>
    </source>
</evidence>
<dbReference type="GO" id="GO:0005829">
    <property type="term" value="C:cytosol"/>
    <property type="evidence" value="ECO:0007669"/>
    <property type="project" value="TreeGrafter"/>
</dbReference>
<dbReference type="Proteomes" id="UP000240572">
    <property type="component" value="Unassembled WGS sequence"/>
</dbReference>
<evidence type="ECO:0000256" key="12">
    <source>
        <dbReference type="ARBA" id="ARBA00048506"/>
    </source>
</evidence>
<dbReference type="InterPro" id="IPR014031">
    <property type="entry name" value="Ketoacyl_synth_C"/>
</dbReference>
<dbReference type="InterPro" id="IPR020841">
    <property type="entry name" value="PKS_Beta-ketoAc_synthase_dom"/>
</dbReference>
<evidence type="ECO:0000256" key="11">
    <source>
        <dbReference type="ARBA" id="ARBA00048121"/>
    </source>
</evidence>
<proteinExistence type="inferred from homology"/>
<dbReference type="SMART" id="SM00825">
    <property type="entry name" value="PKS_KS"/>
    <property type="match status" value="1"/>
</dbReference>
<dbReference type="PROSITE" id="PS52004">
    <property type="entry name" value="KS3_2"/>
    <property type="match status" value="1"/>
</dbReference>
<dbReference type="SUPFAM" id="SSF53901">
    <property type="entry name" value="Thiolase-like"/>
    <property type="match status" value="2"/>
</dbReference>
<dbReference type="PANTHER" id="PTHR11712">
    <property type="entry name" value="POLYKETIDE SYNTHASE-RELATED"/>
    <property type="match status" value="1"/>
</dbReference>
<dbReference type="Pfam" id="PF00109">
    <property type="entry name" value="ketoacyl-synt"/>
    <property type="match status" value="1"/>
</dbReference>
<dbReference type="Gene3D" id="3.40.47.10">
    <property type="match status" value="2"/>
</dbReference>
<dbReference type="OrthoDB" id="9808669at2"/>
<evidence type="ECO:0000259" key="14">
    <source>
        <dbReference type="PROSITE" id="PS52004"/>
    </source>
</evidence>
<evidence type="ECO:0000256" key="1">
    <source>
        <dbReference type="ARBA" id="ARBA00004496"/>
    </source>
</evidence>
<keyword evidence="5" id="KW-0963">Cytoplasm</keyword>
<evidence type="ECO:0000256" key="10">
    <source>
        <dbReference type="ARBA" id="ARBA00042143"/>
    </source>
</evidence>
<dbReference type="PANTHER" id="PTHR11712:SF306">
    <property type="entry name" value="3-OXOACYL-[ACYL-CARRIER-PROTEIN] SYNTHASE 1"/>
    <property type="match status" value="1"/>
</dbReference>
<evidence type="ECO:0000256" key="6">
    <source>
        <dbReference type="ARBA" id="ARBA00022679"/>
    </source>
</evidence>
<comment type="catalytic activity">
    <reaction evidence="12">
        <text>a fatty acyl-[ACP] + malonyl-[ACP] + H(+) = a 3-oxoacyl-[ACP] + holo-[ACP] + CO2</text>
        <dbReference type="Rhea" id="RHEA:22836"/>
        <dbReference type="Rhea" id="RHEA-COMP:9623"/>
        <dbReference type="Rhea" id="RHEA-COMP:9685"/>
        <dbReference type="Rhea" id="RHEA-COMP:9916"/>
        <dbReference type="Rhea" id="RHEA-COMP:14125"/>
        <dbReference type="ChEBI" id="CHEBI:15378"/>
        <dbReference type="ChEBI" id="CHEBI:16526"/>
        <dbReference type="ChEBI" id="CHEBI:64479"/>
        <dbReference type="ChEBI" id="CHEBI:78449"/>
        <dbReference type="ChEBI" id="CHEBI:78776"/>
        <dbReference type="ChEBI" id="CHEBI:138651"/>
        <dbReference type="EC" id="2.3.1.41"/>
    </reaction>
    <physiologicalReaction direction="left-to-right" evidence="12">
        <dbReference type="Rhea" id="RHEA:22837"/>
    </physiologicalReaction>
</comment>
<comment type="caution">
    <text evidence="15">The sequence shown here is derived from an EMBL/GenBank/DDBJ whole genome shotgun (WGS) entry which is preliminary data.</text>
</comment>
<evidence type="ECO:0000256" key="5">
    <source>
        <dbReference type="ARBA" id="ARBA00022490"/>
    </source>
</evidence>
<evidence type="ECO:0000256" key="9">
    <source>
        <dbReference type="ARBA" id="ARBA00041620"/>
    </source>
</evidence>
<dbReference type="RefSeq" id="WP_106523388.1">
    <property type="nucleotide sequence ID" value="NZ_PYGD01000005.1"/>
</dbReference>
<evidence type="ECO:0000256" key="3">
    <source>
        <dbReference type="ARBA" id="ARBA00011738"/>
    </source>
</evidence>
<dbReference type="InterPro" id="IPR000794">
    <property type="entry name" value="Beta-ketoacyl_synthase"/>
</dbReference>
<evidence type="ECO:0000256" key="13">
    <source>
        <dbReference type="RuleBase" id="RU003694"/>
    </source>
</evidence>
<comment type="similarity">
    <text evidence="2 13">Belongs to the thiolase-like superfamily. Beta-ketoacyl-ACP synthases family.</text>
</comment>
<dbReference type="InterPro" id="IPR016039">
    <property type="entry name" value="Thiolase-like"/>
</dbReference>
<evidence type="ECO:0000256" key="8">
    <source>
        <dbReference type="ARBA" id="ARBA00039450"/>
    </source>
</evidence>
<accession>A0A2P8D2N5</accession>
<dbReference type="Pfam" id="PF02801">
    <property type="entry name" value="Ketoacyl-synt_C"/>
    <property type="match status" value="1"/>
</dbReference>
<dbReference type="InterPro" id="IPR014030">
    <property type="entry name" value="Ketoacyl_synth_N"/>
</dbReference>
<evidence type="ECO:0000313" key="15">
    <source>
        <dbReference type="EMBL" id="PSK91488.1"/>
    </source>
</evidence>
<comment type="subcellular location">
    <subcellularLocation>
        <location evidence="1">Cytoplasm</location>
    </subcellularLocation>
</comment>
<reference evidence="15 16" key="1">
    <citation type="submission" date="2018-03" db="EMBL/GenBank/DDBJ databases">
        <title>Genomic Encyclopedia of Type Strains, Phase III (KMG-III): the genomes of soil and plant-associated and newly described type strains.</title>
        <authorList>
            <person name="Whitman W."/>
        </authorList>
    </citation>
    <scope>NUCLEOTIDE SEQUENCE [LARGE SCALE GENOMIC DNA]</scope>
    <source>
        <strain evidence="15 16">CGMCC 1.12700</strain>
    </source>
</reference>
<gene>
    <name evidence="15" type="ORF">B0I18_10571</name>
</gene>
<comment type="subunit">
    <text evidence="3">Homodimer.</text>
</comment>
<dbReference type="EMBL" id="PYGD01000005">
    <property type="protein sequence ID" value="PSK91488.1"/>
    <property type="molecule type" value="Genomic_DNA"/>
</dbReference>
<dbReference type="EC" id="2.3.1.41" evidence="4"/>
<keyword evidence="6 13" id="KW-0808">Transferase</keyword>
<protein>
    <recommendedName>
        <fullName evidence="8">3-oxoacyl-[acyl-carrier-protein] synthase 1</fullName>
        <ecNumber evidence="4">2.3.1.41</ecNumber>
    </recommendedName>
    <alternativeName>
        <fullName evidence="9">3-oxoacyl-[acyl-carrier-protein] synthase I</fullName>
    </alternativeName>
    <alternativeName>
        <fullName evidence="10">Beta-ketoacyl-ACP synthase I</fullName>
    </alternativeName>
</protein>